<dbReference type="EMBL" id="JANPWB010000006">
    <property type="protein sequence ID" value="KAJ1180296.1"/>
    <property type="molecule type" value="Genomic_DNA"/>
</dbReference>
<comment type="caution">
    <text evidence="2">The sequence shown here is derived from an EMBL/GenBank/DDBJ whole genome shotgun (WGS) entry which is preliminary data.</text>
</comment>
<evidence type="ECO:0000256" key="1">
    <source>
        <dbReference type="SAM" id="MobiDB-lite"/>
    </source>
</evidence>
<gene>
    <name evidence="2" type="ORF">NDU88_005518</name>
</gene>
<keyword evidence="3" id="KW-1185">Reference proteome</keyword>
<sequence length="54" mass="6201">ENHLAQQITTHTRKSWQGNNNHRGQHTHSQYVTCRNNNTAFTSPQVTQPMSLAK</sequence>
<feature type="region of interest" description="Disordered" evidence="1">
    <location>
        <begin position="1"/>
        <end position="30"/>
    </location>
</feature>
<reference evidence="2" key="1">
    <citation type="journal article" date="2022" name="bioRxiv">
        <title>Sequencing and chromosome-scale assembly of the giantPleurodeles waltlgenome.</title>
        <authorList>
            <person name="Brown T."/>
            <person name="Elewa A."/>
            <person name="Iarovenko S."/>
            <person name="Subramanian E."/>
            <person name="Araus A.J."/>
            <person name="Petzold A."/>
            <person name="Susuki M."/>
            <person name="Suzuki K.-i.T."/>
            <person name="Hayashi T."/>
            <person name="Toyoda A."/>
            <person name="Oliveira C."/>
            <person name="Osipova E."/>
            <person name="Leigh N.D."/>
            <person name="Simon A."/>
            <person name="Yun M.H."/>
        </authorList>
    </citation>
    <scope>NUCLEOTIDE SEQUENCE</scope>
    <source>
        <strain evidence="2">20211129_DDA</strain>
        <tissue evidence="2">Liver</tissue>
    </source>
</reference>
<proteinExistence type="predicted"/>
<name>A0AAV7TVR2_PLEWA</name>
<protein>
    <submittedName>
        <fullName evidence="2">Uncharacterized protein</fullName>
    </submittedName>
</protein>
<feature type="non-terminal residue" evidence="2">
    <location>
        <position position="54"/>
    </location>
</feature>
<accession>A0AAV7TVR2</accession>
<dbReference type="AlphaFoldDB" id="A0AAV7TVR2"/>
<evidence type="ECO:0000313" key="2">
    <source>
        <dbReference type="EMBL" id="KAJ1180296.1"/>
    </source>
</evidence>
<feature type="non-terminal residue" evidence="2">
    <location>
        <position position="1"/>
    </location>
</feature>
<organism evidence="2 3">
    <name type="scientific">Pleurodeles waltl</name>
    <name type="common">Iberian ribbed newt</name>
    <dbReference type="NCBI Taxonomy" id="8319"/>
    <lineage>
        <taxon>Eukaryota</taxon>
        <taxon>Metazoa</taxon>
        <taxon>Chordata</taxon>
        <taxon>Craniata</taxon>
        <taxon>Vertebrata</taxon>
        <taxon>Euteleostomi</taxon>
        <taxon>Amphibia</taxon>
        <taxon>Batrachia</taxon>
        <taxon>Caudata</taxon>
        <taxon>Salamandroidea</taxon>
        <taxon>Salamandridae</taxon>
        <taxon>Pleurodelinae</taxon>
        <taxon>Pleurodeles</taxon>
    </lineage>
</organism>
<evidence type="ECO:0000313" key="3">
    <source>
        <dbReference type="Proteomes" id="UP001066276"/>
    </source>
</evidence>
<dbReference type="Proteomes" id="UP001066276">
    <property type="component" value="Chromosome 3_2"/>
</dbReference>